<dbReference type="InterPro" id="IPR019489">
    <property type="entry name" value="Clp_ATPase_C"/>
</dbReference>
<feature type="domain" description="AAA+ ATPase" evidence="6">
    <location>
        <begin position="596"/>
        <end position="739"/>
    </location>
</feature>
<evidence type="ECO:0000256" key="5">
    <source>
        <dbReference type="SAM" id="Phobius"/>
    </source>
</evidence>
<dbReference type="SMART" id="SM00382">
    <property type="entry name" value="AAA"/>
    <property type="match status" value="2"/>
</dbReference>
<dbReference type="SMART" id="SM01086">
    <property type="entry name" value="ClpB_D2-small"/>
    <property type="match status" value="1"/>
</dbReference>
<keyword evidence="5" id="KW-0812">Transmembrane</keyword>
<dbReference type="InterPro" id="IPR027417">
    <property type="entry name" value="P-loop_NTPase"/>
</dbReference>
<dbReference type="InterPro" id="IPR001270">
    <property type="entry name" value="ClpA/B"/>
</dbReference>
<dbReference type="Gene3D" id="1.10.8.60">
    <property type="match status" value="2"/>
</dbReference>
<evidence type="ECO:0000256" key="4">
    <source>
        <dbReference type="ARBA" id="ARBA00023186"/>
    </source>
</evidence>
<dbReference type="PRINTS" id="PR00300">
    <property type="entry name" value="CLPPROTEASEA"/>
</dbReference>
<dbReference type="STRING" id="1802624.A2982_03870"/>
<protein>
    <recommendedName>
        <fullName evidence="10">AAA+ ATPase domain-containing protein</fullName>
    </recommendedName>
</protein>
<evidence type="ECO:0000313" key="9">
    <source>
        <dbReference type="Proteomes" id="UP000178771"/>
    </source>
</evidence>
<sequence length="844" mass="94077">MRKILEYLLIDSHRKYLRLVYRVTVRLSQQIGIEAMMKGLFKPLFGFGGFLSRINGFVIRTLMLIFGLVAVLLLLSSSVIVYLTLLYSYVFVFSKSISYGLVYVFITIVYFIYRLHSARGDSIKDFSDIDEILASGTDYERSLIANAKSDDFKKLAGRFASDQRIIELITRAELDKQQVFEFISSELQNASSAEMLSYIKSINSELKLKYLSKKLIFTAFFLHFKNSYDFLMKCSSTDSVLKYSLLYTIRIHQEDPKIWENDYLIPPSGGIDKAWAVGYTAVLNRFSTDLTKLALRGGLPKLIGRDEAKNQVIAILSKASRNNVLLVGESGCGKTTFVHALAREIALGTSIPALRFKRIVSLDISTLTSGTPGEINDRLSAITKEIVSAGNIILFVDEIHNLSSTLSDDPNAVSVFSTLEPYLSEGRFQFIGATSKTNYYKYIRPNDAFSKAFDLVEMNVATKDETLRILIEMAKELETSKKGLIVTFPAIQSSYELSDKYISTSSLPDKAVELLNQACANGSKTLGGGITKDVVTSVVSEMINMPLSSIQQNERKILIGLDKLLHKQVIGQDAAIKAISDAIKRARAGVRDDNKPIASFLFSGPTGVGKTETAKALASVYYGSEKSMLRFDMSEYQDVQSIRRLIGDETGTPGLLTTKVRARPYSLLLFDEVEKASENVINIFLQILDDGRLTDAMGILTDFSNTLIIMTSNVGTKSITSAIKDRKSLDEIRAVAVSELKNKFPLEFLNRFSALIPFHPLSEEQIIQIAKLKLKKLQDKLIAKQIRVGFSETLVKQVANLGYSDEWGARPINRVIEEKIETPIADKIISGEIKSGDKFVMESI</sequence>
<evidence type="ECO:0008006" key="10">
    <source>
        <dbReference type="Google" id="ProtNLM"/>
    </source>
</evidence>
<dbReference type="Pfam" id="PF17871">
    <property type="entry name" value="AAA_lid_9"/>
    <property type="match status" value="1"/>
</dbReference>
<dbReference type="InterPro" id="IPR050130">
    <property type="entry name" value="ClpA_ClpB"/>
</dbReference>
<feature type="domain" description="Clp ATPase C-terminal" evidence="7">
    <location>
        <begin position="761"/>
        <end position="844"/>
    </location>
</feature>
<keyword evidence="3" id="KW-0067">ATP-binding</keyword>
<gene>
    <name evidence="8" type="ORF">A2982_03870</name>
</gene>
<dbReference type="Gene3D" id="3.40.50.300">
    <property type="entry name" value="P-loop containing nucleotide triphosphate hydrolases"/>
    <property type="match status" value="2"/>
</dbReference>
<dbReference type="SUPFAM" id="SSF52540">
    <property type="entry name" value="P-loop containing nucleoside triphosphate hydrolases"/>
    <property type="match status" value="2"/>
</dbReference>
<evidence type="ECO:0000259" key="7">
    <source>
        <dbReference type="SMART" id="SM01086"/>
    </source>
</evidence>
<keyword evidence="4" id="KW-0143">Chaperone</keyword>
<dbReference type="GO" id="GO:0005737">
    <property type="term" value="C:cytoplasm"/>
    <property type="evidence" value="ECO:0007669"/>
    <property type="project" value="TreeGrafter"/>
</dbReference>
<feature type="transmembrane region" description="Helical" evidence="5">
    <location>
        <begin position="62"/>
        <end position="90"/>
    </location>
</feature>
<dbReference type="Pfam" id="PF07724">
    <property type="entry name" value="AAA_2"/>
    <property type="match status" value="1"/>
</dbReference>
<evidence type="ECO:0000313" key="8">
    <source>
        <dbReference type="EMBL" id="OGC51837.1"/>
    </source>
</evidence>
<feature type="transmembrane region" description="Helical" evidence="5">
    <location>
        <begin position="96"/>
        <end position="113"/>
    </location>
</feature>
<dbReference type="GO" id="GO:0005524">
    <property type="term" value="F:ATP binding"/>
    <property type="evidence" value="ECO:0007669"/>
    <property type="project" value="UniProtKB-KW"/>
</dbReference>
<dbReference type="PANTHER" id="PTHR11638:SF18">
    <property type="entry name" value="HEAT SHOCK PROTEIN 104"/>
    <property type="match status" value="1"/>
</dbReference>
<comment type="caution">
    <text evidence="8">The sequence shown here is derived from an EMBL/GenBank/DDBJ whole genome shotgun (WGS) entry which is preliminary data.</text>
</comment>
<dbReference type="CDD" id="cd19499">
    <property type="entry name" value="RecA-like_ClpB_Hsp104-like"/>
    <property type="match status" value="1"/>
</dbReference>
<dbReference type="Pfam" id="PF10431">
    <property type="entry name" value="ClpB_D2-small"/>
    <property type="match status" value="1"/>
</dbReference>
<keyword evidence="2" id="KW-0547">Nucleotide-binding</keyword>
<dbReference type="GO" id="GO:0034605">
    <property type="term" value="P:cellular response to heat"/>
    <property type="evidence" value="ECO:0007669"/>
    <property type="project" value="TreeGrafter"/>
</dbReference>
<proteinExistence type="predicted"/>
<evidence type="ECO:0000256" key="1">
    <source>
        <dbReference type="ARBA" id="ARBA00022737"/>
    </source>
</evidence>
<dbReference type="PANTHER" id="PTHR11638">
    <property type="entry name" value="ATP-DEPENDENT CLP PROTEASE"/>
    <property type="match status" value="1"/>
</dbReference>
<dbReference type="InterPro" id="IPR003593">
    <property type="entry name" value="AAA+_ATPase"/>
</dbReference>
<dbReference type="Proteomes" id="UP000178771">
    <property type="component" value="Unassembled WGS sequence"/>
</dbReference>
<feature type="domain" description="AAA+ ATPase" evidence="6">
    <location>
        <begin position="320"/>
        <end position="462"/>
    </location>
</feature>
<organism evidence="8 9">
    <name type="scientific">candidate division WWE3 bacterium RIFCSPLOWO2_01_FULL_39_13</name>
    <dbReference type="NCBI Taxonomy" id="1802624"/>
    <lineage>
        <taxon>Bacteria</taxon>
        <taxon>Katanobacteria</taxon>
    </lineage>
</organism>
<keyword evidence="5" id="KW-0472">Membrane</keyword>
<name>A0A1F4V3Q8_UNCKA</name>
<reference evidence="8 9" key="1">
    <citation type="journal article" date="2016" name="Nat. Commun.">
        <title>Thousands of microbial genomes shed light on interconnected biogeochemical processes in an aquifer system.</title>
        <authorList>
            <person name="Anantharaman K."/>
            <person name="Brown C.T."/>
            <person name="Hug L.A."/>
            <person name="Sharon I."/>
            <person name="Castelle C.J."/>
            <person name="Probst A.J."/>
            <person name="Thomas B.C."/>
            <person name="Singh A."/>
            <person name="Wilkins M.J."/>
            <person name="Karaoz U."/>
            <person name="Brodie E.L."/>
            <person name="Williams K.H."/>
            <person name="Hubbard S.S."/>
            <person name="Banfield J.F."/>
        </authorList>
    </citation>
    <scope>NUCLEOTIDE SEQUENCE [LARGE SCALE GENOMIC DNA]</scope>
</reference>
<keyword evidence="1" id="KW-0677">Repeat</keyword>
<dbReference type="CDD" id="cd00009">
    <property type="entry name" value="AAA"/>
    <property type="match status" value="1"/>
</dbReference>
<dbReference type="EMBL" id="MEVH01000012">
    <property type="protein sequence ID" value="OGC51837.1"/>
    <property type="molecule type" value="Genomic_DNA"/>
</dbReference>
<accession>A0A1F4V3Q8</accession>
<dbReference type="Pfam" id="PF00004">
    <property type="entry name" value="AAA"/>
    <property type="match status" value="1"/>
</dbReference>
<dbReference type="InterPro" id="IPR041546">
    <property type="entry name" value="ClpA/ClpB_AAA_lid"/>
</dbReference>
<dbReference type="GO" id="GO:0016887">
    <property type="term" value="F:ATP hydrolysis activity"/>
    <property type="evidence" value="ECO:0007669"/>
    <property type="project" value="InterPro"/>
</dbReference>
<dbReference type="InterPro" id="IPR003959">
    <property type="entry name" value="ATPase_AAA_core"/>
</dbReference>
<evidence type="ECO:0000256" key="2">
    <source>
        <dbReference type="ARBA" id="ARBA00022741"/>
    </source>
</evidence>
<evidence type="ECO:0000259" key="6">
    <source>
        <dbReference type="SMART" id="SM00382"/>
    </source>
</evidence>
<dbReference type="AlphaFoldDB" id="A0A1F4V3Q8"/>
<evidence type="ECO:0000256" key="3">
    <source>
        <dbReference type="ARBA" id="ARBA00022840"/>
    </source>
</evidence>
<keyword evidence="5" id="KW-1133">Transmembrane helix</keyword>